<feature type="region of interest" description="Disordered" evidence="5">
    <location>
        <begin position="307"/>
        <end position="329"/>
    </location>
</feature>
<keyword evidence="11" id="KW-1185">Reference proteome</keyword>
<dbReference type="GO" id="GO:0030299">
    <property type="term" value="P:intestinal cholesterol absorption"/>
    <property type="evidence" value="ECO:0007669"/>
    <property type="project" value="TreeGrafter"/>
</dbReference>
<evidence type="ECO:0000256" key="7">
    <source>
        <dbReference type="SAM" id="SignalP"/>
    </source>
</evidence>
<name>A0A8T2N665_9TELE</name>
<keyword evidence="2 6" id="KW-0812">Transmembrane</keyword>
<dbReference type="GO" id="GO:0015918">
    <property type="term" value="P:sterol transport"/>
    <property type="evidence" value="ECO:0007669"/>
    <property type="project" value="TreeGrafter"/>
</dbReference>
<feature type="domain" description="Niemann-Pick C1 N-terminal" evidence="8">
    <location>
        <begin position="33"/>
        <end position="272"/>
    </location>
</feature>
<comment type="caution">
    <text evidence="10">The sequence shown here is derived from an EMBL/GenBank/DDBJ whole genome shotgun (WGS) entry which is preliminary data.</text>
</comment>
<feature type="transmembrane region" description="Helical" evidence="6">
    <location>
        <begin position="377"/>
        <end position="395"/>
    </location>
</feature>
<comment type="subcellular location">
    <subcellularLocation>
        <location evidence="1">Membrane</location>
        <topology evidence="1">Multi-pass membrane protein</topology>
    </subcellularLocation>
</comment>
<evidence type="ECO:0000256" key="1">
    <source>
        <dbReference type="ARBA" id="ARBA00004141"/>
    </source>
</evidence>
<keyword evidence="4 6" id="KW-0472">Membrane</keyword>
<dbReference type="GO" id="GO:0005886">
    <property type="term" value="C:plasma membrane"/>
    <property type="evidence" value="ECO:0007669"/>
    <property type="project" value="TreeGrafter"/>
</dbReference>
<dbReference type="OrthoDB" id="6510177at2759"/>
<evidence type="ECO:0000259" key="9">
    <source>
        <dbReference type="Pfam" id="PF22314"/>
    </source>
</evidence>
<gene>
    <name evidence="10" type="ORF">JZ751_004613</name>
</gene>
<dbReference type="InterPro" id="IPR032190">
    <property type="entry name" value="NPC1_N"/>
</dbReference>
<dbReference type="InterPro" id="IPR053956">
    <property type="entry name" value="NPC1_MLD"/>
</dbReference>
<evidence type="ECO:0008006" key="12">
    <source>
        <dbReference type="Google" id="ProtNLM"/>
    </source>
</evidence>
<evidence type="ECO:0000256" key="6">
    <source>
        <dbReference type="SAM" id="Phobius"/>
    </source>
</evidence>
<evidence type="ECO:0000313" key="10">
    <source>
        <dbReference type="EMBL" id="KAG9335484.1"/>
    </source>
</evidence>
<dbReference type="GO" id="GO:0042632">
    <property type="term" value="P:cholesterol homeostasis"/>
    <property type="evidence" value="ECO:0007669"/>
    <property type="project" value="TreeGrafter"/>
</dbReference>
<dbReference type="Pfam" id="PF22314">
    <property type="entry name" value="NPC1_MLD"/>
    <property type="match status" value="1"/>
</dbReference>
<evidence type="ECO:0000259" key="8">
    <source>
        <dbReference type="Pfam" id="PF16414"/>
    </source>
</evidence>
<evidence type="ECO:0000256" key="5">
    <source>
        <dbReference type="SAM" id="MobiDB-lite"/>
    </source>
</evidence>
<evidence type="ECO:0000313" key="11">
    <source>
        <dbReference type="Proteomes" id="UP000824540"/>
    </source>
</evidence>
<evidence type="ECO:0000256" key="2">
    <source>
        <dbReference type="ARBA" id="ARBA00022692"/>
    </source>
</evidence>
<evidence type="ECO:0000256" key="3">
    <source>
        <dbReference type="ARBA" id="ARBA00022989"/>
    </source>
</evidence>
<dbReference type="PANTHER" id="PTHR45727:SF3">
    <property type="entry name" value="NPC1-LIKE INTRACELLULAR CHOLESTEROL TRANSPORTER 1"/>
    <property type="match status" value="1"/>
</dbReference>
<dbReference type="Proteomes" id="UP000824540">
    <property type="component" value="Unassembled WGS sequence"/>
</dbReference>
<reference evidence="10" key="1">
    <citation type="thesis" date="2021" institute="BYU ScholarsArchive" country="Provo, UT, USA">
        <title>Applications of and Algorithms for Genome Assembly and Genomic Analyses with an Emphasis on Marine Teleosts.</title>
        <authorList>
            <person name="Pickett B.D."/>
        </authorList>
    </citation>
    <scope>NUCLEOTIDE SEQUENCE</scope>
    <source>
        <strain evidence="10">HI-2016</strain>
    </source>
</reference>
<keyword evidence="7" id="KW-0732">Signal</keyword>
<feature type="chain" id="PRO_5035721110" description="Niemann-Pick C1 N-terminal domain-containing protein" evidence="7">
    <location>
        <begin position="29"/>
        <end position="549"/>
    </location>
</feature>
<dbReference type="EMBL" id="JAFBMS010000119">
    <property type="protein sequence ID" value="KAG9335484.1"/>
    <property type="molecule type" value="Genomic_DNA"/>
</dbReference>
<dbReference type="Pfam" id="PF16414">
    <property type="entry name" value="NPC1_N"/>
    <property type="match status" value="1"/>
</dbReference>
<feature type="compositionally biased region" description="Basic and acidic residues" evidence="5">
    <location>
        <begin position="307"/>
        <end position="319"/>
    </location>
</feature>
<feature type="domain" description="NPC1 middle luminal" evidence="9">
    <location>
        <begin position="416"/>
        <end position="549"/>
    </location>
</feature>
<keyword evidence="3 6" id="KW-1133">Transmembrane helix</keyword>
<accession>A0A8T2N665</accession>
<feature type="transmembrane region" description="Helical" evidence="6">
    <location>
        <begin position="273"/>
        <end position="295"/>
    </location>
</feature>
<feature type="signal peptide" evidence="7">
    <location>
        <begin position="1"/>
        <end position="28"/>
    </location>
</feature>
<dbReference type="PANTHER" id="PTHR45727">
    <property type="entry name" value="NPC INTRACELLULAR CHOLESTEROL TRANSPORTER 1"/>
    <property type="match status" value="1"/>
</dbReference>
<sequence length="549" mass="60004">MGPPDRRRTFTITVTLMFIFTCSVTVEALNQAGYCSFYEECGRNPSVNGSLIKPIIPCVNYSPARRIQGAHYQQLKKVCPMLAKGEGNTTACCSMNQLASLDNSLTLSKAILVRCPACADNFAHLHCITTCSPDQSQTLTITRTINVTILGQKFIDASFKSCKNVRIPATGGYAIATMCGRYGASLCTPQRWLDFQGDTSNGLAPLDIDFRIIPEGDAVPPGIVPYAGTALRCNETTDTGGKACSCQDCVESCPAVAPPPNPPPPFQIGELDGVMVVCLIAFVALSISFLIFLAVQKFVGGHDVDMKAKGEGTKGKDKNSNTVHGAKGRKAEVQAKAETIDPQDVTCTDRNSLATQEFLGSLFRNWGTLMARHPFKVLLVSAAVVAAFAAGLMHIELTTDPVQLWSAPNSRARREKDFHDKHFDPFFRTNQVILTAPGRPSHSYDSLLFGKHTFSGIISKDLILQLLELQKQIQAIEFWSDELNQTATLKDICFAPLNPNNSSLTDCAVNSLPQYFQNSLKNLNAKVNMTELGVTKEVDWRDHFIYCVK</sequence>
<protein>
    <recommendedName>
        <fullName evidence="12">Niemann-Pick C1 N-terminal domain-containing protein</fullName>
    </recommendedName>
</protein>
<dbReference type="GO" id="GO:0015485">
    <property type="term" value="F:cholesterol binding"/>
    <property type="evidence" value="ECO:0007669"/>
    <property type="project" value="TreeGrafter"/>
</dbReference>
<proteinExistence type="predicted"/>
<evidence type="ECO:0000256" key="4">
    <source>
        <dbReference type="ARBA" id="ARBA00023136"/>
    </source>
</evidence>
<organism evidence="10 11">
    <name type="scientific">Albula glossodonta</name>
    <name type="common">roundjaw bonefish</name>
    <dbReference type="NCBI Taxonomy" id="121402"/>
    <lineage>
        <taxon>Eukaryota</taxon>
        <taxon>Metazoa</taxon>
        <taxon>Chordata</taxon>
        <taxon>Craniata</taxon>
        <taxon>Vertebrata</taxon>
        <taxon>Euteleostomi</taxon>
        <taxon>Actinopterygii</taxon>
        <taxon>Neopterygii</taxon>
        <taxon>Teleostei</taxon>
        <taxon>Albuliformes</taxon>
        <taxon>Albulidae</taxon>
        <taxon>Albula</taxon>
    </lineage>
</organism>
<dbReference type="AlphaFoldDB" id="A0A8T2N665"/>